<reference evidence="2" key="1">
    <citation type="submission" date="2022-05" db="EMBL/GenBank/DDBJ databases">
        <authorList>
            <person name="Pankratov T."/>
        </authorList>
    </citation>
    <scope>NUCLEOTIDE SEQUENCE</scope>
    <source>
        <strain evidence="2">BP6-180914</strain>
    </source>
</reference>
<gene>
    <name evidence="2" type="ORF">M8523_00100</name>
</gene>
<name>A0AA41YTA4_9HYPH</name>
<proteinExistence type="predicted"/>
<dbReference type="Gene3D" id="3.90.180.10">
    <property type="entry name" value="Medium-chain alcohol dehydrogenases, catalytic domain"/>
    <property type="match status" value="1"/>
</dbReference>
<dbReference type="AlphaFoldDB" id="A0AA41YTA4"/>
<dbReference type="Pfam" id="PF00107">
    <property type="entry name" value="ADH_zinc_N"/>
    <property type="match status" value="1"/>
</dbReference>
<dbReference type="PANTHER" id="PTHR45033:SF2">
    <property type="entry name" value="ZINC-TYPE ALCOHOL DEHYDROGENASE-LIKE PROTEIN C1773.06C"/>
    <property type="match status" value="1"/>
</dbReference>
<dbReference type="Gene3D" id="3.40.50.720">
    <property type="entry name" value="NAD(P)-binding Rossmann-like Domain"/>
    <property type="match status" value="1"/>
</dbReference>
<feature type="domain" description="Alcohol dehydrogenase-like C-terminal" evidence="1">
    <location>
        <begin position="1"/>
        <end position="111"/>
    </location>
</feature>
<keyword evidence="3" id="KW-1185">Reference proteome</keyword>
<dbReference type="EMBL" id="JAMOIM010000001">
    <property type="protein sequence ID" value="MCW6506418.1"/>
    <property type="molecule type" value="Genomic_DNA"/>
</dbReference>
<protein>
    <submittedName>
        <fullName evidence="2">Zinc-binding dehydrogenase</fullName>
    </submittedName>
</protein>
<sequence>MVTSRSSEKLERAKALGATAVIDTSANPNWSVAALELTGGRGVDHVLEIIGGDNVSQSAATLASAGRIAQIGFLKEPEIILPAVPIMLKRAIIRGISVGHRRAFENMNRAIDEYRIKPVVDKVYAFKDAHAAFDHLERGPFGKIVVRLSNEVGN</sequence>
<comment type="caution">
    <text evidence="2">The sequence shown here is derived from an EMBL/GenBank/DDBJ whole genome shotgun (WGS) entry which is preliminary data.</text>
</comment>
<accession>A0AA41YTA4</accession>
<organism evidence="2 3">
    <name type="scientific">Lichenifustis flavocetrariae</name>
    <dbReference type="NCBI Taxonomy" id="2949735"/>
    <lineage>
        <taxon>Bacteria</taxon>
        <taxon>Pseudomonadati</taxon>
        <taxon>Pseudomonadota</taxon>
        <taxon>Alphaproteobacteria</taxon>
        <taxon>Hyphomicrobiales</taxon>
        <taxon>Lichenihabitantaceae</taxon>
        <taxon>Lichenifustis</taxon>
    </lineage>
</organism>
<dbReference type="PANTHER" id="PTHR45033">
    <property type="match status" value="1"/>
</dbReference>
<dbReference type="SUPFAM" id="SSF51735">
    <property type="entry name" value="NAD(P)-binding Rossmann-fold domains"/>
    <property type="match status" value="1"/>
</dbReference>
<evidence type="ECO:0000313" key="3">
    <source>
        <dbReference type="Proteomes" id="UP001165667"/>
    </source>
</evidence>
<dbReference type="InterPro" id="IPR013149">
    <property type="entry name" value="ADH-like_C"/>
</dbReference>
<evidence type="ECO:0000313" key="2">
    <source>
        <dbReference type="EMBL" id="MCW6506418.1"/>
    </source>
</evidence>
<dbReference type="InterPro" id="IPR052711">
    <property type="entry name" value="Zinc_ADH-like"/>
</dbReference>
<dbReference type="Proteomes" id="UP001165667">
    <property type="component" value="Unassembled WGS sequence"/>
</dbReference>
<evidence type="ECO:0000259" key="1">
    <source>
        <dbReference type="Pfam" id="PF00107"/>
    </source>
</evidence>
<dbReference type="InterPro" id="IPR036291">
    <property type="entry name" value="NAD(P)-bd_dom_sf"/>
</dbReference>